<dbReference type="RefSeq" id="WP_144857258.1">
    <property type="nucleotide sequence ID" value="NZ_BAAAYT010000005.1"/>
</dbReference>
<protein>
    <submittedName>
        <fullName evidence="2">Ketosteroid isomerase-like protein</fullName>
    </submittedName>
</protein>
<accession>A0A560W9T1</accession>
<feature type="domain" description="SnoaL-like" evidence="1">
    <location>
        <begin position="11"/>
        <end position="109"/>
    </location>
</feature>
<gene>
    <name evidence="2" type="ORF">FB557_1787</name>
</gene>
<evidence type="ECO:0000313" key="3">
    <source>
        <dbReference type="Proteomes" id="UP000315628"/>
    </source>
</evidence>
<dbReference type="Proteomes" id="UP000315628">
    <property type="component" value="Unassembled WGS sequence"/>
</dbReference>
<keyword evidence="2" id="KW-0413">Isomerase</keyword>
<dbReference type="AlphaFoldDB" id="A0A560W9T1"/>
<reference evidence="2 3" key="1">
    <citation type="submission" date="2019-06" db="EMBL/GenBank/DDBJ databases">
        <title>Sequencing the genomes of 1000 actinobacteria strains.</title>
        <authorList>
            <person name="Klenk H.-P."/>
        </authorList>
    </citation>
    <scope>NUCLEOTIDE SEQUENCE [LARGE SCALE GENOMIC DNA]</scope>
    <source>
        <strain evidence="2 3">DSM 18935</strain>
    </source>
</reference>
<keyword evidence="3" id="KW-1185">Reference proteome</keyword>
<sequence>MSADLTATTLRYYAMVDAGDVDGVIDWFAPEATYWRPGYPPMVGREALREFYGGERVIEYGAHTVEDLLVDGDRVAVRGRFEGELKDGSTARLGFADFLRYDGDGRVVERRSYFDTPAV</sequence>
<dbReference type="InterPro" id="IPR032710">
    <property type="entry name" value="NTF2-like_dom_sf"/>
</dbReference>
<organism evidence="2 3">
    <name type="scientific">Marihabitans asiaticum</name>
    <dbReference type="NCBI Taxonomy" id="415218"/>
    <lineage>
        <taxon>Bacteria</taxon>
        <taxon>Bacillati</taxon>
        <taxon>Actinomycetota</taxon>
        <taxon>Actinomycetes</taxon>
        <taxon>Micrococcales</taxon>
        <taxon>Intrasporangiaceae</taxon>
        <taxon>Marihabitans</taxon>
    </lineage>
</organism>
<dbReference type="Gene3D" id="3.10.450.50">
    <property type="match status" value="1"/>
</dbReference>
<name>A0A560W9T1_9MICO</name>
<dbReference type="InterPro" id="IPR037401">
    <property type="entry name" value="SnoaL-like"/>
</dbReference>
<dbReference type="EMBL" id="VIUW01000003">
    <property type="protein sequence ID" value="TWD14378.1"/>
    <property type="molecule type" value="Genomic_DNA"/>
</dbReference>
<proteinExistence type="predicted"/>
<dbReference type="Pfam" id="PF12680">
    <property type="entry name" value="SnoaL_2"/>
    <property type="match status" value="1"/>
</dbReference>
<evidence type="ECO:0000259" key="1">
    <source>
        <dbReference type="Pfam" id="PF12680"/>
    </source>
</evidence>
<comment type="caution">
    <text evidence="2">The sequence shown here is derived from an EMBL/GenBank/DDBJ whole genome shotgun (WGS) entry which is preliminary data.</text>
</comment>
<dbReference type="SUPFAM" id="SSF54427">
    <property type="entry name" value="NTF2-like"/>
    <property type="match status" value="1"/>
</dbReference>
<evidence type="ECO:0000313" key="2">
    <source>
        <dbReference type="EMBL" id="TWD14378.1"/>
    </source>
</evidence>
<dbReference type="GO" id="GO:0016853">
    <property type="term" value="F:isomerase activity"/>
    <property type="evidence" value="ECO:0007669"/>
    <property type="project" value="UniProtKB-KW"/>
</dbReference>
<dbReference type="OrthoDB" id="4772778at2"/>